<dbReference type="Proteomes" id="UP001440984">
    <property type="component" value="Unassembled WGS sequence"/>
</dbReference>
<gene>
    <name evidence="1" type="ORF">ABJI51_15910</name>
</gene>
<name>A0ABV0LGT4_9PSEU</name>
<evidence type="ECO:0000313" key="2">
    <source>
        <dbReference type="Proteomes" id="UP001440984"/>
    </source>
</evidence>
<proteinExistence type="predicted"/>
<evidence type="ECO:0008006" key="3">
    <source>
        <dbReference type="Google" id="ProtNLM"/>
    </source>
</evidence>
<accession>A0ABV0LGT4</accession>
<protein>
    <recommendedName>
        <fullName evidence="3">Transcriptional regulator</fullName>
    </recommendedName>
</protein>
<organism evidence="1 2">
    <name type="scientific">Amycolatopsis melonis</name>
    <dbReference type="NCBI Taxonomy" id="3156488"/>
    <lineage>
        <taxon>Bacteria</taxon>
        <taxon>Bacillati</taxon>
        <taxon>Actinomycetota</taxon>
        <taxon>Actinomycetes</taxon>
        <taxon>Pseudonocardiales</taxon>
        <taxon>Pseudonocardiaceae</taxon>
        <taxon>Amycolatopsis</taxon>
    </lineage>
</organism>
<keyword evidence="2" id="KW-1185">Reference proteome</keyword>
<dbReference type="EMBL" id="JBDZYD010000005">
    <property type="protein sequence ID" value="MEQ0560572.1"/>
    <property type="molecule type" value="Genomic_DNA"/>
</dbReference>
<dbReference type="RefSeq" id="WP_348951518.1">
    <property type="nucleotide sequence ID" value="NZ_JBDZYD010000005.1"/>
</dbReference>
<comment type="caution">
    <text evidence="1">The sequence shown here is derived from an EMBL/GenBank/DDBJ whole genome shotgun (WGS) entry which is preliminary data.</text>
</comment>
<evidence type="ECO:0000313" key="1">
    <source>
        <dbReference type="EMBL" id="MEQ0560572.1"/>
    </source>
</evidence>
<sequence>MAERYGTHEQATLLLLLVEGRDIPNAEMKNDYGIELTPAGRAKLNKAGLLVTRKEGRRLVHSITPDGERWCEEALSVIETPPRANALARVGFEWLRSIVRYLRAQNIRLRQILDTEEHPGLETLIRNAYTELSDEPQDWVRLAMLRPKLNGADKDEVDEVLLAMSRTGLVHLAQSANLKALTPADHAAAIRIGSEDKHLVAIEES</sequence>
<reference evidence="1 2" key="1">
    <citation type="submission" date="2024-05" db="EMBL/GenBank/DDBJ databases">
        <authorList>
            <person name="Zhao H."/>
            <person name="Xu Y."/>
            <person name="Lin S."/>
            <person name="Spain J.C."/>
            <person name="Zhou N.-Y."/>
        </authorList>
    </citation>
    <scope>NUCLEOTIDE SEQUENCE [LARGE SCALE GENOMIC DNA]</scope>
    <source>
        <strain evidence="1 2">NEAU-NG30</strain>
    </source>
</reference>